<dbReference type="VEuPathDB" id="FungiDB:C5L36_0B09740"/>
<dbReference type="Proteomes" id="UP000029867">
    <property type="component" value="Unassembled WGS sequence"/>
</dbReference>
<feature type="compositionally biased region" description="Acidic residues" evidence="1">
    <location>
        <begin position="719"/>
        <end position="729"/>
    </location>
</feature>
<feature type="compositionally biased region" description="Basic residues" evidence="1">
    <location>
        <begin position="843"/>
        <end position="856"/>
    </location>
</feature>
<feature type="compositionally biased region" description="Low complexity" evidence="1">
    <location>
        <begin position="861"/>
        <end position="871"/>
    </location>
</feature>
<name>A0A099P5B0_PICKU</name>
<feature type="compositionally biased region" description="Basic and acidic residues" evidence="1">
    <location>
        <begin position="283"/>
        <end position="292"/>
    </location>
</feature>
<feature type="compositionally biased region" description="Basic and acidic residues" evidence="1">
    <location>
        <begin position="14"/>
        <end position="30"/>
    </location>
</feature>
<feature type="compositionally biased region" description="Polar residues" evidence="1">
    <location>
        <begin position="273"/>
        <end position="282"/>
    </location>
</feature>
<evidence type="ECO:0000256" key="1">
    <source>
        <dbReference type="SAM" id="MobiDB-lite"/>
    </source>
</evidence>
<feature type="compositionally biased region" description="Basic and acidic residues" evidence="1">
    <location>
        <begin position="1003"/>
        <end position="1014"/>
    </location>
</feature>
<feature type="compositionally biased region" description="Basic and acidic residues" evidence="1">
    <location>
        <begin position="57"/>
        <end position="70"/>
    </location>
</feature>
<accession>A0A099P5B0</accession>
<evidence type="ECO:0000313" key="2">
    <source>
        <dbReference type="EMBL" id="KGK39424.1"/>
    </source>
</evidence>
<feature type="region of interest" description="Disordered" evidence="1">
    <location>
        <begin position="700"/>
        <end position="920"/>
    </location>
</feature>
<dbReference type="EMBL" id="JQFK01000009">
    <property type="protein sequence ID" value="KGK39424.1"/>
    <property type="molecule type" value="Genomic_DNA"/>
</dbReference>
<evidence type="ECO:0000313" key="3">
    <source>
        <dbReference type="Proteomes" id="UP000029867"/>
    </source>
</evidence>
<feature type="compositionally biased region" description="Basic and acidic residues" evidence="1">
    <location>
        <begin position="757"/>
        <end position="767"/>
    </location>
</feature>
<proteinExistence type="predicted"/>
<protein>
    <submittedName>
        <fullName evidence="2">Uncharacterized protein</fullName>
    </submittedName>
</protein>
<reference evidence="3" key="1">
    <citation type="journal article" date="2014" name="Microb. Cell Fact.">
        <title>Exploiting Issatchenkia orientalis SD108 for succinic acid production.</title>
        <authorList>
            <person name="Xiao H."/>
            <person name="Shao Z."/>
            <person name="Jiang Y."/>
            <person name="Dole S."/>
            <person name="Zhao H."/>
        </authorList>
    </citation>
    <scope>NUCLEOTIDE SEQUENCE [LARGE SCALE GENOMIC DNA]</scope>
    <source>
        <strain evidence="3">SD108</strain>
    </source>
</reference>
<feature type="compositionally biased region" description="Low complexity" evidence="1">
    <location>
        <begin position="786"/>
        <end position="805"/>
    </location>
</feature>
<feature type="compositionally biased region" description="Basic and acidic residues" evidence="1">
    <location>
        <begin position="111"/>
        <end position="131"/>
    </location>
</feature>
<organism evidence="2 3">
    <name type="scientific">Pichia kudriavzevii</name>
    <name type="common">Yeast</name>
    <name type="synonym">Issatchenkia orientalis</name>
    <dbReference type="NCBI Taxonomy" id="4909"/>
    <lineage>
        <taxon>Eukaryota</taxon>
        <taxon>Fungi</taxon>
        <taxon>Dikarya</taxon>
        <taxon>Ascomycota</taxon>
        <taxon>Saccharomycotina</taxon>
        <taxon>Pichiomycetes</taxon>
        <taxon>Pichiales</taxon>
        <taxon>Pichiaceae</taxon>
        <taxon>Pichia</taxon>
    </lineage>
</organism>
<feature type="region of interest" description="Disordered" evidence="1">
    <location>
        <begin position="1"/>
        <end position="148"/>
    </location>
</feature>
<gene>
    <name evidence="2" type="ORF">JL09_g1481</name>
</gene>
<feature type="compositionally biased region" description="Acidic residues" evidence="1">
    <location>
        <begin position="824"/>
        <end position="834"/>
    </location>
</feature>
<feature type="region of interest" description="Disordered" evidence="1">
    <location>
        <begin position="273"/>
        <end position="292"/>
    </location>
</feature>
<feature type="region of interest" description="Disordered" evidence="1">
    <location>
        <begin position="1003"/>
        <end position="1047"/>
    </location>
</feature>
<dbReference type="AlphaFoldDB" id="A0A099P5B0"/>
<feature type="region of interest" description="Disordered" evidence="1">
    <location>
        <begin position="496"/>
        <end position="523"/>
    </location>
</feature>
<dbReference type="HOGENOM" id="CLU_277726_0_0_1"/>
<comment type="caution">
    <text evidence="2">The sequence shown here is derived from an EMBL/GenBank/DDBJ whole genome shotgun (WGS) entry which is preliminary data.</text>
</comment>
<feature type="compositionally biased region" description="Basic and acidic residues" evidence="1">
    <location>
        <begin position="701"/>
        <end position="713"/>
    </location>
</feature>
<sequence>MNHRDSDSDSSSEAEFHDSKEMLSQEHSVKPDLIINEGAELAERPKQRIFQPATRGGESKDSNRFKKDDVLMNALKAGNRPSHVLRSSSKRLQKDEKESVNAARNMASSDQVRRTESFSKTSKQQDNDNKQLQDIPKMEGNTPKFFDHEQYPEKHRIREDTPDKAQHYKDLDKFFGGDIRLMTQDSKTLPVENALKKVISKEHYSSIVEDSTRSTLANNEAVSEAHDEHINHSRSFSVGDSWITKCSNISHNTENNYQHPSRHYQNIKDFSNKESFNSTNKNSIEKSNSKDFHSEFSVPRRVRLLSSNTMRPNDYESLLKDKLDKETQHNGSVSAEPFSTFDLKKVKARKRSDKIKLKKIRSNIFESDGKSDEDSEDFSDSNSANTSFTYIPAKSHLQTISSGKIAKVTGNKVFVNEELKLNSGSLHINPGGLFDEDDKKYAKPPTDEKEKLLSMQIKKPIIRQESENKTLPRIKISRKKDSKFIKKPIQFAHSKQTLSSTIDSEHKSTNTKSSLEVESHSDNTNETTIIKNELSGTDNLVNGISQNDDNKNIDDLIDEIEVIQSSSGSDSEIEEVLPSQAINLENIEDTQAANTLMNKYDLEIEHLETTPTTSSSLKLLSDATLKNISESTSRDHKPATLDRNSVLATPYLDTQGVTDLYRNIGTSENKKENHSHNLSMESHLFVPDDATTNDEYSISMRIEDDEKTTHASTDKLFVSDEEEDGDLFENGELGNVPVLGTKEPTYGSIPTGATTNDDPRKSRIEQRMRKREKEKKLKKDEYTPYSDSESSSDSVDSESDSNSLSGEAGIEGFVVDDEKVIYDTDTDSGDELVEIESKIEKRNAKKMKRRRRSARKRIIESDSSGSDVDSVTKGRNPKRRTASSTKNILKQLEFHNPGRLMQEKISSRTRPTRKSIPVVISLDSDDEEIVDEDLNESKTVEMPNESCNIESALLATNETQEGGRETLDGLDTVSQIHNQGTKPEHPHSDKNMDTSIDFEEQVELKQQKETEERERKRKRERKQVQEIELIGSDSDGDNVLDTEPSRPDNECLSCLREMARIGVIVDCDRKYPCGTCVKGNHVCGYTPAQYNTNLEEAMLSKKKQSKRKKRKDQVHVLNENQLAKLNDLLGGGKPIRRRKRK</sequence>